<dbReference type="Pfam" id="PF02357">
    <property type="entry name" value="NusG"/>
    <property type="match status" value="1"/>
</dbReference>
<evidence type="ECO:0000256" key="2">
    <source>
        <dbReference type="ARBA" id="ARBA00023015"/>
    </source>
</evidence>
<dbReference type="PANTHER" id="PTHR30265:SF4">
    <property type="entry name" value="KOW MOTIF FAMILY PROTEIN, EXPRESSED"/>
    <property type="match status" value="1"/>
</dbReference>
<dbReference type="GO" id="GO:0032784">
    <property type="term" value="P:regulation of DNA-templated transcription elongation"/>
    <property type="evidence" value="ECO:0007669"/>
    <property type="project" value="InterPro"/>
</dbReference>
<dbReference type="InterPro" id="IPR043425">
    <property type="entry name" value="NusG-like"/>
</dbReference>
<gene>
    <name evidence="6" type="ORF">SAMN04488502_10185</name>
</gene>
<comment type="similarity">
    <text evidence="4">Belongs to the NusG family.</text>
</comment>
<name>A0A1G9KND2_9FIRM</name>
<dbReference type="GO" id="GO:0006354">
    <property type="term" value="P:DNA-templated transcription elongation"/>
    <property type="evidence" value="ECO:0007669"/>
    <property type="project" value="InterPro"/>
</dbReference>
<keyword evidence="4" id="KW-0806">Transcription termination</keyword>
<dbReference type="GO" id="GO:0031564">
    <property type="term" value="P:transcription antitermination"/>
    <property type="evidence" value="ECO:0007669"/>
    <property type="project" value="UniProtKB-KW"/>
</dbReference>
<keyword evidence="2 4" id="KW-0805">Transcription regulation</keyword>
<dbReference type="RefSeq" id="WP_092067189.1">
    <property type="nucleotide sequence ID" value="NZ_FNHB01000001.1"/>
</dbReference>
<dbReference type="PANTHER" id="PTHR30265">
    <property type="entry name" value="RHO-INTERACTING TRANSCRIPTION TERMINATION FACTOR NUSG"/>
    <property type="match status" value="1"/>
</dbReference>
<dbReference type="AlphaFoldDB" id="A0A1G9KND2"/>
<evidence type="ECO:0000259" key="5">
    <source>
        <dbReference type="SMART" id="SM00738"/>
    </source>
</evidence>
<dbReference type="Proteomes" id="UP000214880">
    <property type="component" value="Unassembled WGS sequence"/>
</dbReference>
<comment type="function">
    <text evidence="4">Participates in transcription elongation, termination and antitermination.</text>
</comment>
<evidence type="ECO:0000313" key="6">
    <source>
        <dbReference type="EMBL" id="SDL50967.1"/>
    </source>
</evidence>
<accession>A0A1G9KND2</accession>
<keyword evidence="3 4" id="KW-0804">Transcription</keyword>
<feature type="domain" description="NusG-like N-terminal" evidence="5">
    <location>
        <begin position="1"/>
        <end position="103"/>
    </location>
</feature>
<dbReference type="InterPro" id="IPR014722">
    <property type="entry name" value="Rib_uL2_dom2"/>
</dbReference>
<dbReference type="CDD" id="cd08000">
    <property type="entry name" value="NGN"/>
    <property type="match status" value="1"/>
</dbReference>
<dbReference type="NCBIfam" id="NF033641">
    <property type="entry name" value="antiterm_LoaP"/>
    <property type="match status" value="1"/>
</dbReference>
<protein>
    <recommendedName>
        <fullName evidence="4">Transcription termination/antitermination protein NusG</fullName>
    </recommendedName>
</protein>
<sequence>MDWYALFVKTGKEDLVQQWLRIYFNESILSTIIPQRRLMERKGGKVKQVLKKMFPGYIFFHTEMNMETYYMVQKIPHVIRILKTGEYYTKIAEDEMVCILKLLDHEGVVDYSKIYIFNSKIFIKSGPLKGMEGIIIAVDKRKNRVKVLVNFMGVPKPIDLGIEVLRN</sequence>
<dbReference type="SMART" id="SM00738">
    <property type="entry name" value="NGN"/>
    <property type="match status" value="1"/>
</dbReference>
<reference evidence="6 7" key="1">
    <citation type="submission" date="2016-10" db="EMBL/GenBank/DDBJ databases">
        <authorList>
            <person name="de Groot N.N."/>
        </authorList>
    </citation>
    <scope>NUCLEOTIDE SEQUENCE [LARGE SCALE GENOMIC DNA]</scope>
    <source>
        <strain evidence="6 7">DSM 1736</strain>
    </source>
</reference>
<keyword evidence="1 4" id="KW-0889">Transcription antitermination</keyword>
<evidence type="ECO:0000313" key="7">
    <source>
        <dbReference type="Proteomes" id="UP000214880"/>
    </source>
</evidence>
<dbReference type="InterPro" id="IPR036735">
    <property type="entry name" value="NGN_dom_sf"/>
</dbReference>
<proteinExistence type="inferred from homology"/>
<dbReference type="InterPro" id="IPR047663">
    <property type="entry name" value="Transcription_antiterm_LoaP"/>
</dbReference>
<dbReference type="SUPFAM" id="SSF82679">
    <property type="entry name" value="N-utilization substance G protein NusG, N-terminal domain"/>
    <property type="match status" value="1"/>
</dbReference>
<dbReference type="OrthoDB" id="1681764at2"/>
<dbReference type="InterPro" id="IPR006645">
    <property type="entry name" value="NGN-like_dom"/>
</dbReference>
<organism evidence="6 7">
    <name type="scientific">Dendrosporobacter quercicolus</name>
    <dbReference type="NCBI Taxonomy" id="146817"/>
    <lineage>
        <taxon>Bacteria</taxon>
        <taxon>Bacillati</taxon>
        <taxon>Bacillota</taxon>
        <taxon>Negativicutes</taxon>
        <taxon>Selenomonadales</taxon>
        <taxon>Sporomusaceae</taxon>
        <taxon>Dendrosporobacter</taxon>
    </lineage>
</organism>
<dbReference type="EMBL" id="FNHB01000001">
    <property type="protein sequence ID" value="SDL50967.1"/>
    <property type="molecule type" value="Genomic_DNA"/>
</dbReference>
<dbReference type="Gene3D" id="3.30.70.940">
    <property type="entry name" value="NusG, N-terminal domain"/>
    <property type="match status" value="1"/>
</dbReference>
<dbReference type="SUPFAM" id="SSF50104">
    <property type="entry name" value="Translation proteins SH3-like domain"/>
    <property type="match status" value="1"/>
</dbReference>
<dbReference type="STRING" id="146817.SAMN04488502_10185"/>
<evidence type="ECO:0000256" key="1">
    <source>
        <dbReference type="ARBA" id="ARBA00022814"/>
    </source>
</evidence>
<dbReference type="CDD" id="cd06091">
    <property type="entry name" value="KOW_NusG"/>
    <property type="match status" value="1"/>
</dbReference>
<dbReference type="PRINTS" id="PR00338">
    <property type="entry name" value="NUSGTNSCPFCT"/>
</dbReference>
<dbReference type="Gene3D" id="2.30.30.30">
    <property type="match status" value="1"/>
</dbReference>
<evidence type="ECO:0000256" key="4">
    <source>
        <dbReference type="RuleBase" id="RU000538"/>
    </source>
</evidence>
<dbReference type="InterPro" id="IPR008991">
    <property type="entry name" value="Translation_prot_SH3-like_sf"/>
</dbReference>
<keyword evidence="7" id="KW-1185">Reference proteome</keyword>
<evidence type="ECO:0000256" key="3">
    <source>
        <dbReference type="ARBA" id="ARBA00023163"/>
    </source>
</evidence>
<dbReference type="GO" id="GO:0006353">
    <property type="term" value="P:DNA-templated transcription termination"/>
    <property type="evidence" value="ECO:0007669"/>
    <property type="project" value="UniProtKB-KW"/>
</dbReference>
<dbReference type="InterPro" id="IPR001062">
    <property type="entry name" value="Transcrpt_antiterm_NusG"/>
</dbReference>